<evidence type="ECO:0000256" key="2">
    <source>
        <dbReference type="ARBA" id="ARBA00008807"/>
    </source>
</evidence>
<feature type="transmembrane region" description="Helical" evidence="7">
    <location>
        <begin position="218"/>
        <end position="238"/>
    </location>
</feature>
<feature type="transmembrane region" description="Helical" evidence="7">
    <location>
        <begin position="112"/>
        <end position="130"/>
    </location>
</feature>
<dbReference type="OrthoDB" id="627262at2759"/>
<dbReference type="PANTHER" id="PTHR31645">
    <property type="entry name" value="OLIGOPEPTIDE TRANSPORTER YGL114W-RELATED"/>
    <property type="match status" value="1"/>
</dbReference>
<keyword evidence="6 7" id="KW-0472">Membrane</keyword>
<feature type="transmembrane region" description="Helical" evidence="7">
    <location>
        <begin position="481"/>
        <end position="499"/>
    </location>
</feature>
<accession>A0A1E4TBS2</accession>
<dbReference type="EMBL" id="KV453843">
    <property type="protein sequence ID" value="ODV89163.1"/>
    <property type="molecule type" value="Genomic_DNA"/>
</dbReference>
<name>A0A1E4TBS2_9ASCO</name>
<feature type="transmembrane region" description="Helical" evidence="7">
    <location>
        <begin position="614"/>
        <end position="638"/>
    </location>
</feature>
<evidence type="ECO:0008006" key="10">
    <source>
        <dbReference type="Google" id="ProtNLM"/>
    </source>
</evidence>
<feature type="transmembrane region" description="Helical" evidence="7">
    <location>
        <begin position="314"/>
        <end position="340"/>
    </location>
</feature>
<keyword evidence="4 7" id="KW-0812">Transmembrane</keyword>
<evidence type="ECO:0000256" key="1">
    <source>
        <dbReference type="ARBA" id="ARBA00004141"/>
    </source>
</evidence>
<dbReference type="AlphaFoldDB" id="A0A1E4TBS2"/>
<dbReference type="NCBIfam" id="TIGR00728">
    <property type="entry name" value="OPT_sfam"/>
    <property type="match status" value="2"/>
</dbReference>
<feature type="transmembrane region" description="Helical" evidence="7">
    <location>
        <begin position="537"/>
        <end position="558"/>
    </location>
</feature>
<evidence type="ECO:0000256" key="5">
    <source>
        <dbReference type="ARBA" id="ARBA00022989"/>
    </source>
</evidence>
<dbReference type="Proteomes" id="UP000095023">
    <property type="component" value="Unassembled WGS sequence"/>
</dbReference>
<organism evidence="8 9">
    <name type="scientific">Tortispora caseinolytica NRRL Y-17796</name>
    <dbReference type="NCBI Taxonomy" id="767744"/>
    <lineage>
        <taxon>Eukaryota</taxon>
        <taxon>Fungi</taxon>
        <taxon>Dikarya</taxon>
        <taxon>Ascomycota</taxon>
        <taxon>Saccharomycotina</taxon>
        <taxon>Trigonopsidomycetes</taxon>
        <taxon>Trigonopsidales</taxon>
        <taxon>Trigonopsidaceae</taxon>
        <taxon>Tortispora</taxon>
    </lineage>
</organism>
<comment type="similarity">
    <text evidence="2">Belongs to the oligopeptide OPT transporter family.</text>
</comment>
<evidence type="ECO:0000313" key="8">
    <source>
        <dbReference type="EMBL" id="ODV89163.1"/>
    </source>
</evidence>
<feature type="transmembrane region" description="Helical" evidence="7">
    <location>
        <begin position="386"/>
        <end position="407"/>
    </location>
</feature>
<proteinExistence type="inferred from homology"/>
<evidence type="ECO:0000256" key="7">
    <source>
        <dbReference type="SAM" id="Phobius"/>
    </source>
</evidence>
<feature type="transmembrane region" description="Helical" evidence="7">
    <location>
        <begin position="269"/>
        <end position="293"/>
    </location>
</feature>
<feature type="transmembrane region" description="Helical" evidence="7">
    <location>
        <begin position="12"/>
        <end position="33"/>
    </location>
</feature>
<evidence type="ECO:0000256" key="6">
    <source>
        <dbReference type="ARBA" id="ARBA00023136"/>
    </source>
</evidence>
<feature type="transmembrane region" description="Helical" evidence="7">
    <location>
        <begin position="565"/>
        <end position="580"/>
    </location>
</feature>
<feature type="transmembrane region" description="Helical" evidence="7">
    <location>
        <begin position="586"/>
        <end position="602"/>
    </location>
</feature>
<sequence>MEAGASNHESFRFIDVLIGLVIGSVVLFSNFQFGLQTGWVSMMSLPSAVLAIAISNLLHSSLSQQQNVFIQSLAVAVGTGPLAYGLVGVVPALETMLEPAEGGPVWLSVPQLVLWCFGLAFFGVFFAIPLRVQVILREKLPFPSGSATATLISVLHGNKAQYKNINTPDEEAIVIEPVYSSTGLLSPSPDDVATASHDSNGSLSTSSDDIKEKYNKSIFALMIAFSGSGTYSILAYFIPILSNLPVFGQSLADQLWTFQPSPAYFGQGMIMGIGSVTSMLIGTIVGWGILAPLARSRNWAPGPIDDWKTGAQGWIMWVALALMISDAIVSLSALGVEMILETHSRLTNEPDHPEQLSKPVLYWGLGLSSVLCAVAMKLLFPEAAPLYIVVFSLVITVFLAVLAVRALGTTDLNPVSGIGKLSQLIIAGLVLLFNHGSVPANAVVTNLIGGAISEAGAQQAGDLMQDLKTGYLLNASPVQQFHAQLLGSFWAALLAPLVYRLYMRVYTIPGPLFRIPTSIVWIDCARLVSGSDLPDHALTASIVAAFIGAGLALGKLYLERRHSKYAFLWPSGVAIGVGMYNVPSFTLARFAGGLFVVLYTAYKNRKDLYKEGENVGLVITASGLILGEGVLSIMVMILTSLNVPHL</sequence>
<feature type="transmembrane region" description="Helical" evidence="7">
    <location>
        <begin position="70"/>
        <end position="92"/>
    </location>
</feature>
<gene>
    <name evidence="8" type="ORF">CANCADRAFT_58164</name>
</gene>
<keyword evidence="5 7" id="KW-1133">Transmembrane helix</keyword>
<dbReference type="PANTHER" id="PTHR31645:SF0">
    <property type="entry name" value="OLIGOPEPTIDE TRANSPORTER YGL114W-RELATED"/>
    <property type="match status" value="1"/>
</dbReference>
<evidence type="ECO:0000256" key="3">
    <source>
        <dbReference type="ARBA" id="ARBA00022448"/>
    </source>
</evidence>
<evidence type="ECO:0000313" key="9">
    <source>
        <dbReference type="Proteomes" id="UP000095023"/>
    </source>
</evidence>
<dbReference type="InterPro" id="IPR004813">
    <property type="entry name" value="OPT"/>
</dbReference>
<dbReference type="GO" id="GO:0035673">
    <property type="term" value="F:oligopeptide transmembrane transporter activity"/>
    <property type="evidence" value="ECO:0007669"/>
    <property type="project" value="InterPro"/>
</dbReference>
<feature type="transmembrane region" description="Helical" evidence="7">
    <location>
        <begin position="360"/>
        <end position="379"/>
    </location>
</feature>
<dbReference type="GO" id="GO:0000329">
    <property type="term" value="C:fungal-type vacuole membrane"/>
    <property type="evidence" value="ECO:0007669"/>
    <property type="project" value="TreeGrafter"/>
</dbReference>
<dbReference type="Pfam" id="PF03169">
    <property type="entry name" value="OPT"/>
    <property type="match status" value="1"/>
</dbReference>
<comment type="subcellular location">
    <subcellularLocation>
        <location evidence="1">Membrane</location>
        <topology evidence="1">Multi-pass membrane protein</topology>
    </subcellularLocation>
</comment>
<reference evidence="9" key="1">
    <citation type="submission" date="2016-02" db="EMBL/GenBank/DDBJ databases">
        <title>Comparative genomics of biotechnologically important yeasts.</title>
        <authorList>
            <consortium name="DOE Joint Genome Institute"/>
            <person name="Riley R."/>
            <person name="Haridas S."/>
            <person name="Wolfe K.H."/>
            <person name="Lopes M.R."/>
            <person name="Hittinger C.T."/>
            <person name="Goker M."/>
            <person name="Salamov A."/>
            <person name="Wisecaver J."/>
            <person name="Long T.M."/>
            <person name="Aerts A.L."/>
            <person name="Barry K."/>
            <person name="Choi C."/>
            <person name="Clum A."/>
            <person name="Coughlan A.Y."/>
            <person name="Deshpande S."/>
            <person name="Douglass A.P."/>
            <person name="Hanson S.J."/>
            <person name="Klenk H.-P."/>
            <person name="Labutti K."/>
            <person name="Lapidus A."/>
            <person name="Lindquist E."/>
            <person name="Lipzen A."/>
            <person name="Meier-Kolthoff J.P."/>
            <person name="Ohm R.A."/>
            <person name="Otillar R.P."/>
            <person name="Pangilinan J."/>
            <person name="Peng Y."/>
            <person name="Rokas A."/>
            <person name="Rosa C.A."/>
            <person name="Scheuner C."/>
            <person name="Sibirny A.A."/>
            <person name="Slot J.C."/>
            <person name="Stielow J.B."/>
            <person name="Sun H."/>
            <person name="Kurtzman C.P."/>
            <person name="Blackwell M."/>
            <person name="Jeffries T.W."/>
            <person name="Grigoriev I.V."/>
        </authorList>
    </citation>
    <scope>NUCLEOTIDE SEQUENCE [LARGE SCALE GENOMIC DNA]</scope>
    <source>
        <strain evidence="9">NRRL Y-17796</strain>
    </source>
</reference>
<protein>
    <recommendedName>
        <fullName evidence="10">OPT superfamily oligopeptide transporter</fullName>
    </recommendedName>
</protein>
<keyword evidence="3" id="KW-0813">Transport</keyword>
<feature type="transmembrane region" description="Helical" evidence="7">
    <location>
        <begin position="39"/>
        <end position="58"/>
    </location>
</feature>
<dbReference type="InterPro" id="IPR045035">
    <property type="entry name" value="YSL-like"/>
</dbReference>
<evidence type="ECO:0000256" key="4">
    <source>
        <dbReference type="ARBA" id="ARBA00022692"/>
    </source>
</evidence>
<keyword evidence="9" id="KW-1185">Reference proteome</keyword>